<dbReference type="Proteomes" id="UP000188605">
    <property type="component" value="Unassembled WGS sequence"/>
</dbReference>
<accession>A0ACC8XGG4</accession>
<protein>
    <submittedName>
        <fullName evidence="1">Uncharacterized protein</fullName>
    </submittedName>
</protein>
<dbReference type="EMBL" id="LJDB01000007">
    <property type="protein sequence ID" value="ONI42755.1"/>
    <property type="molecule type" value="Genomic_DNA"/>
</dbReference>
<evidence type="ECO:0000313" key="1">
    <source>
        <dbReference type="EMBL" id="ONI42755.1"/>
    </source>
</evidence>
<reference evidence="1" key="1">
    <citation type="submission" date="2016-08" db="EMBL/GenBank/DDBJ databases">
        <authorList>
            <person name="Ngugi D.K."/>
            <person name="Miyake S."/>
            <person name="Stingl U."/>
        </authorList>
    </citation>
    <scope>NUCLEOTIDE SEQUENCE</scope>
    <source>
        <strain evidence="1">SCG-B11WGA-EpuloA1</strain>
    </source>
</reference>
<comment type="caution">
    <text evidence="1">The sequence shown here is derived from an EMBL/GenBank/DDBJ whole genome shotgun (WGS) entry which is preliminary data.</text>
</comment>
<organism evidence="1 2">
    <name type="scientific">Candidatus Epulonipiscium fishelsonii</name>
    <dbReference type="NCBI Taxonomy" id="77094"/>
    <lineage>
        <taxon>Bacteria</taxon>
        <taxon>Bacillati</taxon>
        <taxon>Bacillota</taxon>
        <taxon>Clostridia</taxon>
        <taxon>Lachnospirales</taxon>
        <taxon>Lachnospiraceae</taxon>
        <taxon>Candidatus Epulonipiscium</taxon>
    </lineage>
</organism>
<sequence>MYRTMYQWITNLGIFSIMGYTLFNPEVCIKGATSGLLLWFNKLLPSLLPFIILTKLIFELGTIFEMEKYVGKVSRKIFGVSGNSLLAFMLGSIGGYPTGGVLTEQLLAKDQISLIEAQKTLCFSNNCSLLFIIATVGTILLNDIKLGYFLVIVHVLSSFTMLILSRFYKDYELKTPGRTTKAPYKSFVVALTTAVQKGMDSIVYVGGYIIFFSMILHIVKDLSIFNPLVISLAKLFNTDVLLIESLILGSLEFSNGTAYISQYVSNGTTYLGILSALIAFGGICVFFQTAQLLVNTKLSLNLYLTAKIIQATFAYLYTMLLFPIYQAYNVGASIQIDFSILSLVVGLFAVVATGLKFAENISAPILAKS</sequence>
<evidence type="ECO:0000313" key="2">
    <source>
        <dbReference type="Proteomes" id="UP000188605"/>
    </source>
</evidence>
<name>A0ACC8XGG4_9FIRM</name>
<keyword evidence="2" id="KW-1185">Reference proteome</keyword>
<proteinExistence type="predicted"/>
<gene>
    <name evidence="1" type="ORF">AN396_13220</name>
</gene>